<dbReference type="SUPFAM" id="SSF81606">
    <property type="entry name" value="PP2C-like"/>
    <property type="match status" value="1"/>
</dbReference>
<dbReference type="Gene3D" id="3.30.450.40">
    <property type="match status" value="1"/>
</dbReference>
<dbReference type="PANTHER" id="PTHR43156">
    <property type="entry name" value="STAGE II SPORULATION PROTEIN E-RELATED"/>
    <property type="match status" value="1"/>
</dbReference>
<keyword evidence="6" id="KW-1185">Reference proteome</keyword>
<dbReference type="PANTHER" id="PTHR43156:SF2">
    <property type="entry name" value="STAGE II SPORULATION PROTEIN E"/>
    <property type="match status" value="1"/>
</dbReference>
<dbReference type="InterPro" id="IPR036457">
    <property type="entry name" value="PPM-type-like_dom_sf"/>
</dbReference>
<protein>
    <recommendedName>
        <fullName evidence="7">Serine phosphatase RsbU, regulator of sigma subunit</fullName>
    </recommendedName>
</protein>
<dbReference type="Gene3D" id="3.60.40.10">
    <property type="entry name" value="PPM-type phosphatase domain"/>
    <property type="match status" value="1"/>
</dbReference>
<dbReference type="InterPro" id="IPR052016">
    <property type="entry name" value="Bact_Sigma-Reg"/>
</dbReference>
<comment type="caution">
    <text evidence="5">The sequence shown here is derived from an EMBL/GenBank/DDBJ whole genome shotgun (WGS) entry which is preliminary data.</text>
</comment>
<feature type="region of interest" description="Disordered" evidence="2">
    <location>
        <begin position="545"/>
        <end position="564"/>
    </location>
</feature>
<gene>
    <name evidence="5" type="ORF">Aru02nite_63280</name>
</gene>
<keyword evidence="1" id="KW-0378">Hydrolase</keyword>
<evidence type="ECO:0000259" key="3">
    <source>
        <dbReference type="SMART" id="SM00065"/>
    </source>
</evidence>
<feature type="domain" description="GAF" evidence="3">
    <location>
        <begin position="123"/>
        <end position="287"/>
    </location>
</feature>
<organism evidence="5 6">
    <name type="scientific">Actinocatenispora rupis</name>
    <dbReference type="NCBI Taxonomy" id="519421"/>
    <lineage>
        <taxon>Bacteria</taxon>
        <taxon>Bacillati</taxon>
        <taxon>Actinomycetota</taxon>
        <taxon>Actinomycetes</taxon>
        <taxon>Micromonosporales</taxon>
        <taxon>Micromonosporaceae</taxon>
        <taxon>Actinocatenispora</taxon>
    </lineage>
</organism>
<dbReference type="InterPro" id="IPR029016">
    <property type="entry name" value="GAF-like_dom_sf"/>
</dbReference>
<feature type="domain" description="PPM-type phosphatase" evidence="4">
    <location>
        <begin position="308"/>
        <end position="527"/>
    </location>
</feature>
<dbReference type="SUPFAM" id="SSF55781">
    <property type="entry name" value="GAF domain-like"/>
    <property type="match status" value="1"/>
</dbReference>
<evidence type="ECO:0000313" key="5">
    <source>
        <dbReference type="EMBL" id="GID15439.1"/>
    </source>
</evidence>
<dbReference type="InterPro" id="IPR003018">
    <property type="entry name" value="GAF"/>
</dbReference>
<feature type="region of interest" description="Disordered" evidence="2">
    <location>
        <begin position="1"/>
        <end position="21"/>
    </location>
</feature>
<reference evidence="5" key="1">
    <citation type="submission" date="2021-01" db="EMBL/GenBank/DDBJ databases">
        <title>Whole genome shotgun sequence of Actinocatenispora rupis NBRC 107355.</title>
        <authorList>
            <person name="Komaki H."/>
            <person name="Tamura T."/>
        </authorList>
    </citation>
    <scope>NUCLEOTIDE SEQUENCE</scope>
    <source>
        <strain evidence="5">NBRC 107355</strain>
    </source>
</reference>
<evidence type="ECO:0000313" key="6">
    <source>
        <dbReference type="Proteomes" id="UP000612808"/>
    </source>
</evidence>
<proteinExistence type="predicted"/>
<evidence type="ECO:0000256" key="2">
    <source>
        <dbReference type="SAM" id="MobiDB-lite"/>
    </source>
</evidence>
<evidence type="ECO:0000259" key="4">
    <source>
        <dbReference type="SMART" id="SM00331"/>
    </source>
</evidence>
<dbReference type="EMBL" id="BOMB01000042">
    <property type="protein sequence ID" value="GID15439.1"/>
    <property type="molecule type" value="Genomic_DNA"/>
</dbReference>
<dbReference type="InterPro" id="IPR001932">
    <property type="entry name" value="PPM-type_phosphatase-like_dom"/>
</dbReference>
<dbReference type="RefSeq" id="WP_203663754.1">
    <property type="nucleotide sequence ID" value="NZ_BAAAZM010000022.1"/>
</dbReference>
<dbReference type="AlphaFoldDB" id="A0A8J3NDL6"/>
<dbReference type="SMART" id="SM00331">
    <property type="entry name" value="PP2C_SIG"/>
    <property type="match status" value="1"/>
</dbReference>
<evidence type="ECO:0008006" key="7">
    <source>
        <dbReference type="Google" id="ProtNLM"/>
    </source>
</evidence>
<dbReference type="Pfam" id="PF07228">
    <property type="entry name" value="SpoIIE"/>
    <property type="match status" value="1"/>
</dbReference>
<dbReference type="SMART" id="SM00065">
    <property type="entry name" value="GAF"/>
    <property type="match status" value="1"/>
</dbReference>
<evidence type="ECO:0000256" key="1">
    <source>
        <dbReference type="ARBA" id="ARBA00022801"/>
    </source>
</evidence>
<accession>A0A8J3NDL6</accession>
<sequence>MTRHLTRHPGTDHGPQPPHASELLQQTLDGLTDAVVAFAADHTVAGANAAARELFPGLRLAVRLPGSGALHDVFAADEPTATVEYADRRWRCRRAPLSAGYAWYLRDVTDEVLRTDAILAERRRASFLADASRRLGASLNVDRTRLATLELAVPALADRAVLVSRGRGRRSTWQRTSTDEDGVETGVAELDDVLAVTALAAAFDGVMVADGPGLAAGLTAVPWLVADADGSALVLPVAGHGRTVGVLVLLRRAGRAAFEPVETDLAGQFAARAGAAIASATLYQDQVRVSEVLESSLVPPGLPAERELRLAARYRPAREALGIGGDYYDVFPADDGGGMVVLGDVCGKGVEAAVLTGQVRQTLATLRLLGQDPVTMLTTLNAVMLASDTARFTTLVVAVAEPVGAGRVRLRLASGGHPPPYVLRADGTVELVDLAGALVGILPEPTFGETTVLLEPGDTCLLYTDGVTESRGGPHGAEFFGRDRLADLLAGCVGMPTGALVERVEQVATDWSAGNGHDDIAVLAITPSDTAVAFEVAEPGVPLPADLPEAPVSPVPAAGAETVA</sequence>
<dbReference type="GO" id="GO:0016791">
    <property type="term" value="F:phosphatase activity"/>
    <property type="evidence" value="ECO:0007669"/>
    <property type="project" value="TreeGrafter"/>
</dbReference>
<dbReference type="Proteomes" id="UP000612808">
    <property type="component" value="Unassembled WGS sequence"/>
</dbReference>
<name>A0A8J3NDL6_9ACTN</name>